<evidence type="ECO:0000313" key="2">
    <source>
        <dbReference type="Proteomes" id="UP001164929"/>
    </source>
</evidence>
<accession>A0AAD6MLW0</accession>
<proteinExistence type="predicted"/>
<gene>
    <name evidence="1" type="ORF">NC653_020848</name>
</gene>
<dbReference type="EMBL" id="JAQIZT010000008">
    <property type="protein sequence ID" value="KAJ6987717.1"/>
    <property type="molecule type" value="Genomic_DNA"/>
</dbReference>
<comment type="caution">
    <text evidence="1">The sequence shown here is derived from an EMBL/GenBank/DDBJ whole genome shotgun (WGS) entry which is preliminary data.</text>
</comment>
<sequence length="62" mass="7102">MPFSLPFDPHHHQHQIHSVPFSGLYIRSFPSCPSLCPRFNIVSRLSIGLQIKRTLFASETQP</sequence>
<keyword evidence="2" id="KW-1185">Reference proteome</keyword>
<name>A0AAD6MLW0_9ROSI</name>
<protein>
    <submittedName>
        <fullName evidence="1">Uncharacterized protein</fullName>
    </submittedName>
</protein>
<reference evidence="1" key="1">
    <citation type="journal article" date="2023" name="Mol. Ecol. Resour.">
        <title>Chromosome-level genome assembly of a triploid poplar Populus alba 'Berolinensis'.</title>
        <authorList>
            <person name="Chen S."/>
            <person name="Yu Y."/>
            <person name="Wang X."/>
            <person name="Wang S."/>
            <person name="Zhang T."/>
            <person name="Zhou Y."/>
            <person name="He R."/>
            <person name="Meng N."/>
            <person name="Wang Y."/>
            <person name="Liu W."/>
            <person name="Liu Z."/>
            <person name="Liu J."/>
            <person name="Guo Q."/>
            <person name="Huang H."/>
            <person name="Sederoff R.R."/>
            <person name="Wang G."/>
            <person name="Qu G."/>
            <person name="Chen S."/>
        </authorList>
    </citation>
    <scope>NUCLEOTIDE SEQUENCE</scope>
    <source>
        <strain evidence="1">SC-2020</strain>
    </source>
</reference>
<evidence type="ECO:0000313" key="1">
    <source>
        <dbReference type="EMBL" id="KAJ6987717.1"/>
    </source>
</evidence>
<organism evidence="1 2">
    <name type="scientific">Populus alba x Populus x berolinensis</name>
    <dbReference type="NCBI Taxonomy" id="444605"/>
    <lineage>
        <taxon>Eukaryota</taxon>
        <taxon>Viridiplantae</taxon>
        <taxon>Streptophyta</taxon>
        <taxon>Embryophyta</taxon>
        <taxon>Tracheophyta</taxon>
        <taxon>Spermatophyta</taxon>
        <taxon>Magnoliopsida</taxon>
        <taxon>eudicotyledons</taxon>
        <taxon>Gunneridae</taxon>
        <taxon>Pentapetalae</taxon>
        <taxon>rosids</taxon>
        <taxon>fabids</taxon>
        <taxon>Malpighiales</taxon>
        <taxon>Salicaceae</taxon>
        <taxon>Saliceae</taxon>
        <taxon>Populus</taxon>
    </lineage>
</organism>
<dbReference type="AlphaFoldDB" id="A0AAD6MLW0"/>
<dbReference type="Proteomes" id="UP001164929">
    <property type="component" value="Chromosome 8"/>
</dbReference>